<feature type="signal peptide" evidence="1">
    <location>
        <begin position="1"/>
        <end position="28"/>
    </location>
</feature>
<dbReference type="Proteomes" id="UP000655225">
    <property type="component" value="Unassembled WGS sequence"/>
</dbReference>
<dbReference type="AlphaFoldDB" id="A0A835DPZ5"/>
<proteinExistence type="predicted"/>
<dbReference type="EMBL" id="JABCRI010000002">
    <property type="protein sequence ID" value="KAF8411571.1"/>
    <property type="molecule type" value="Genomic_DNA"/>
</dbReference>
<sequence length="145" mass="15971">MFFRGMNKLRGTATFLLVWFILSPRILSAVGDGGHQEEKPSLMGIARSIFSFTTTSPVSSWDKLKPLINQVQMYLFPPNIDFRRNDEAETGGERMKEAVEKSVETSKATIEETAKSAAKVVGEAMHKTAEKVKGSESETAGDAEL</sequence>
<protein>
    <submittedName>
        <fullName evidence="2">Uncharacterized protein</fullName>
    </submittedName>
</protein>
<comment type="caution">
    <text evidence="2">The sequence shown here is derived from an EMBL/GenBank/DDBJ whole genome shotgun (WGS) entry which is preliminary data.</text>
</comment>
<dbReference type="PANTHER" id="PTHR35463:SF10">
    <property type="entry name" value="TRANSMEMBRANE PROTEIN"/>
    <property type="match status" value="1"/>
</dbReference>
<keyword evidence="1" id="KW-0732">Signal</keyword>
<organism evidence="2 3">
    <name type="scientific">Tetracentron sinense</name>
    <name type="common">Spur-leaf</name>
    <dbReference type="NCBI Taxonomy" id="13715"/>
    <lineage>
        <taxon>Eukaryota</taxon>
        <taxon>Viridiplantae</taxon>
        <taxon>Streptophyta</taxon>
        <taxon>Embryophyta</taxon>
        <taxon>Tracheophyta</taxon>
        <taxon>Spermatophyta</taxon>
        <taxon>Magnoliopsida</taxon>
        <taxon>Trochodendrales</taxon>
        <taxon>Trochodendraceae</taxon>
        <taxon>Tetracentron</taxon>
    </lineage>
</organism>
<dbReference type="OrthoDB" id="690661at2759"/>
<evidence type="ECO:0000256" key="1">
    <source>
        <dbReference type="SAM" id="SignalP"/>
    </source>
</evidence>
<evidence type="ECO:0000313" key="2">
    <source>
        <dbReference type="EMBL" id="KAF8411571.1"/>
    </source>
</evidence>
<reference evidence="2 3" key="1">
    <citation type="submission" date="2020-04" db="EMBL/GenBank/DDBJ databases">
        <title>Plant Genome Project.</title>
        <authorList>
            <person name="Zhang R.-G."/>
        </authorList>
    </citation>
    <scope>NUCLEOTIDE SEQUENCE [LARGE SCALE GENOMIC DNA]</scope>
    <source>
        <strain evidence="2">YNK0</strain>
        <tissue evidence="2">Leaf</tissue>
    </source>
</reference>
<evidence type="ECO:0000313" key="3">
    <source>
        <dbReference type="Proteomes" id="UP000655225"/>
    </source>
</evidence>
<feature type="chain" id="PRO_5032741245" evidence="1">
    <location>
        <begin position="29"/>
        <end position="145"/>
    </location>
</feature>
<accession>A0A835DPZ5</accession>
<dbReference type="OMA" id="HTSHDEM"/>
<dbReference type="PANTHER" id="PTHR35463">
    <property type="entry name" value="TRANSMEMBRANE PROTEIN"/>
    <property type="match status" value="1"/>
</dbReference>
<name>A0A835DPZ5_TETSI</name>
<keyword evidence="3" id="KW-1185">Reference proteome</keyword>
<gene>
    <name evidence="2" type="ORF">HHK36_004126</name>
</gene>